<organism evidence="1 2">
    <name type="scientific">Kroppenstedtia guangzhouensis</name>
    <dbReference type="NCBI Taxonomy" id="1274356"/>
    <lineage>
        <taxon>Bacteria</taxon>
        <taxon>Bacillati</taxon>
        <taxon>Bacillota</taxon>
        <taxon>Bacilli</taxon>
        <taxon>Bacillales</taxon>
        <taxon>Thermoactinomycetaceae</taxon>
        <taxon>Kroppenstedtia</taxon>
    </lineage>
</organism>
<gene>
    <name evidence="1" type="ORF">GCM10007416_32910</name>
</gene>
<protein>
    <submittedName>
        <fullName evidence="1">Uncharacterized protein</fullName>
    </submittedName>
</protein>
<keyword evidence="2" id="KW-1185">Reference proteome</keyword>
<reference evidence="2" key="1">
    <citation type="journal article" date="2019" name="Int. J. Syst. Evol. Microbiol.">
        <title>The Global Catalogue of Microorganisms (GCM) 10K type strain sequencing project: providing services to taxonomists for standard genome sequencing and annotation.</title>
        <authorList>
            <consortium name="The Broad Institute Genomics Platform"/>
            <consortium name="The Broad Institute Genome Sequencing Center for Infectious Disease"/>
            <person name="Wu L."/>
            <person name="Ma J."/>
        </authorList>
    </citation>
    <scope>NUCLEOTIDE SEQUENCE [LARGE SCALE GENOMIC DNA]</scope>
    <source>
        <strain evidence="2">CGMCC 1.12404</strain>
    </source>
</reference>
<sequence>MEIRLSPEEWEAVRQAADRAHQETDDFVRSVIRDQVNRGELERARQLLEEAFNSLRGMVKESESLSGVSDRDKELFLSAIEGVGWGVQMFLPKRLAELRRSPKNQG</sequence>
<evidence type="ECO:0000313" key="1">
    <source>
        <dbReference type="EMBL" id="GGA57104.1"/>
    </source>
</evidence>
<dbReference type="RefSeq" id="WP_188433603.1">
    <property type="nucleotide sequence ID" value="NZ_BMEX01000023.1"/>
</dbReference>
<comment type="caution">
    <text evidence="1">The sequence shown here is derived from an EMBL/GenBank/DDBJ whole genome shotgun (WGS) entry which is preliminary data.</text>
</comment>
<evidence type="ECO:0000313" key="2">
    <source>
        <dbReference type="Proteomes" id="UP000617979"/>
    </source>
</evidence>
<dbReference type="EMBL" id="BMEX01000023">
    <property type="protein sequence ID" value="GGA57104.1"/>
    <property type="molecule type" value="Genomic_DNA"/>
</dbReference>
<name>A0ABQ1H4I0_9BACL</name>
<dbReference type="Proteomes" id="UP000617979">
    <property type="component" value="Unassembled WGS sequence"/>
</dbReference>
<proteinExistence type="predicted"/>
<accession>A0ABQ1H4I0</accession>